<dbReference type="RefSeq" id="WP_014342121.1">
    <property type="nucleotide sequence ID" value="NC_016838.1"/>
</dbReference>
<dbReference type="KEGG" id="kpm:KPHS_p100580"/>
<dbReference type="Proteomes" id="UP000007841">
    <property type="component" value="Plasmid pKPHS1"/>
</dbReference>
<evidence type="ECO:0000313" key="4">
    <source>
        <dbReference type="EMBL" id="AEW91966.1"/>
    </source>
</evidence>
<proteinExistence type="predicted"/>
<accession>A0A0H3GZ83</accession>
<gene>
    <name evidence="4" type="ordered locus">KPHS_p100580</name>
</gene>
<geneLocation type="plasmid" evidence="4 5">
    <name>pKPHS1</name>
</geneLocation>
<dbReference type="AlphaFoldDB" id="A0A0H3GZ83"/>
<organism evidence="4 5">
    <name type="scientific">Klebsiella pneumoniae subsp. pneumoniae (strain HS11286)</name>
    <dbReference type="NCBI Taxonomy" id="1125630"/>
    <lineage>
        <taxon>Bacteria</taxon>
        <taxon>Pseudomonadati</taxon>
        <taxon>Pseudomonadota</taxon>
        <taxon>Gammaproteobacteria</taxon>
        <taxon>Enterobacterales</taxon>
        <taxon>Enterobacteriaceae</taxon>
        <taxon>Klebsiella/Raoultella group</taxon>
        <taxon>Klebsiella</taxon>
        <taxon>Klebsiella pneumoniae complex</taxon>
    </lineage>
</organism>
<dbReference type="EMBL" id="CP003223">
    <property type="protein sequence ID" value="AEW91966.1"/>
    <property type="molecule type" value="Genomic_DNA"/>
</dbReference>
<dbReference type="HOGENOM" id="CLU_045658_0_0_6"/>
<protein>
    <submittedName>
        <fullName evidence="4">Phage tail protein</fullName>
    </submittedName>
</protein>
<dbReference type="InterPro" id="IPR020845">
    <property type="entry name" value="AMP-binding_CS"/>
</dbReference>
<evidence type="ECO:0000313" key="5">
    <source>
        <dbReference type="Proteomes" id="UP000007841"/>
    </source>
</evidence>
<dbReference type="PROSITE" id="PS51688">
    <property type="entry name" value="ICA"/>
    <property type="match status" value="1"/>
</dbReference>
<evidence type="ECO:0000256" key="2">
    <source>
        <dbReference type="SAM" id="Coils"/>
    </source>
</evidence>
<feature type="coiled-coil region" evidence="2">
    <location>
        <begin position="467"/>
        <end position="497"/>
    </location>
</feature>
<feature type="domain" description="Peptidase S74" evidence="3">
    <location>
        <begin position="387"/>
        <end position="484"/>
    </location>
</feature>
<keyword evidence="4" id="KW-0614">Plasmid</keyword>
<keyword evidence="1" id="KW-0436">Ligase</keyword>
<dbReference type="InterPro" id="IPR030392">
    <property type="entry name" value="S74_ICA"/>
</dbReference>
<name>A0A0H3GZ83_KLEPH</name>
<dbReference type="PROSITE" id="PS00455">
    <property type="entry name" value="AMP_BINDING"/>
    <property type="match status" value="1"/>
</dbReference>
<reference evidence="5" key="1">
    <citation type="journal article" date="2012" name="J. Bacteriol.">
        <title>Complete genome sequence of Klebsiella pneumoniae subsp. pneumoniae HS11286, a multidrug-resistant strain isolated from human sputum.</title>
        <authorList>
            <person name="Liu P."/>
            <person name="Li P."/>
            <person name="Jiang X."/>
            <person name="Bi D."/>
            <person name="Xie Y."/>
            <person name="Tai C."/>
            <person name="Deng Z."/>
            <person name="Rajakumar K."/>
            <person name="Ou H.Y."/>
        </authorList>
    </citation>
    <scope>NUCLEOTIDE SEQUENCE [LARGE SCALE GENOMIC DNA]</scope>
    <source>
        <strain evidence="5">HS11286</strain>
        <plasmid evidence="5">pKPHS1</plasmid>
    </source>
</reference>
<dbReference type="GeneID" id="11817954"/>
<evidence type="ECO:0000259" key="3">
    <source>
        <dbReference type="PROSITE" id="PS51688"/>
    </source>
</evidence>
<dbReference type="GO" id="GO:0016874">
    <property type="term" value="F:ligase activity"/>
    <property type="evidence" value="ECO:0007669"/>
    <property type="project" value="UniProtKB-KW"/>
</dbReference>
<sequence length="499" mass="53443">MAMYEVGTVTGAANQAKVTGISTKWSEPALGIQEGSILVIYRNGSADLYAIKSVNNDTQLTLTRNITTAFSGAKYGIITSETASTSSFANQLASAFTLWRNVVQGWSTALTGSGNITMTDPITGTQVTVPAIAGMAKASDLDALAKLSGGNNLAGSQIITSDSSGFILGRNNDIGLVKKSGTYGKLMVGSGTRFSVVKGNKSTISPEDTQTEIMGVDSAGNMTVPGNISAGKYFAQAIELSMSTPYIDFHHNNSTNDYTARFITTAADQLSVQGSHLRVDRDLRVGQAADIGSWIQCRYDCVSQQTDFGSPAIGALVSGGRVRSRMTGRGGNGDTSGAWGGFYLEEYVGYNHRVVLYMDGFDRKDAWLFYTGGTISTPKGDVMTTGSDVRLKKDFTDSQKGASKRINALGVCEFNMKGETRRRRGFIAQQAEKVDPIYTFQSGDVEIDGEKINILNVDQTAIVADLVTTVQEQCNCIEKLKEELKNLKDLVMQTPETAA</sequence>
<dbReference type="Pfam" id="PF13884">
    <property type="entry name" value="Peptidase_S74"/>
    <property type="match status" value="1"/>
</dbReference>
<evidence type="ECO:0000256" key="1">
    <source>
        <dbReference type="ARBA" id="ARBA00022598"/>
    </source>
</evidence>
<keyword evidence="2" id="KW-0175">Coiled coil</keyword>
<dbReference type="RefSeq" id="YP_005220865.1">
    <property type="nucleotide sequence ID" value="NC_016838.1"/>
</dbReference>
<dbReference type="PATRIC" id="fig|1125630.4.peg.5245"/>
<keyword evidence="5" id="KW-1185">Reference proteome</keyword>